<evidence type="ECO:0000313" key="1">
    <source>
        <dbReference type="EMBL" id="MFD2799850.1"/>
    </source>
</evidence>
<comment type="caution">
    <text evidence="1">The sequence shown here is derived from an EMBL/GenBank/DDBJ whole genome shotgun (WGS) entry which is preliminary data.</text>
</comment>
<sequence>MSTELFDPDRPYRLSPSVALRPEPFGALVYDFTTRKLSFLKTRLLVDVVHALADAPDARAALASAEVPEAEHARYLDALAGLVSAGTIEVRGG</sequence>
<dbReference type="NCBIfam" id="TIGR03967">
    <property type="entry name" value="mycofact_MftB"/>
    <property type="match status" value="1"/>
</dbReference>
<proteinExistence type="predicted"/>
<dbReference type="Pfam" id="PF26520">
    <property type="entry name" value="MftB_chaperone"/>
    <property type="match status" value="1"/>
</dbReference>
<evidence type="ECO:0000313" key="2">
    <source>
        <dbReference type="Proteomes" id="UP001597478"/>
    </source>
</evidence>
<protein>
    <submittedName>
        <fullName evidence="1">Mycofactocin biosynthesis chaperone MftB</fullName>
    </submittedName>
</protein>
<organism evidence="1 2">
    <name type="scientific">Prauserella oleivorans</name>
    <dbReference type="NCBI Taxonomy" id="1478153"/>
    <lineage>
        <taxon>Bacteria</taxon>
        <taxon>Bacillati</taxon>
        <taxon>Actinomycetota</taxon>
        <taxon>Actinomycetes</taxon>
        <taxon>Pseudonocardiales</taxon>
        <taxon>Pseudonocardiaceae</taxon>
        <taxon>Prauserella</taxon>
    </lineage>
</organism>
<dbReference type="EMBL" id="JBHUOF010000013">
    <property type="protein sequence ID" value="MFD2799850.1"/>
    <property type="molecule type" value="Genomic_DNA"/>
</dbReference>
<reference evidence="2" key="1">
    <citation type="journal article" date="2019" name="Int. J. Syst. Evol. Microbiol.">
        <title>The Global Catalogue of Microorganisms (GCM) 10K type strain sequencing project: providing services to taxonomists for standard genome sequencing and annotation.</title>
        <authorList>
            <consortium name="The Broad Institute Genomics Platform"/>
            <consortium name="The Broad Institute Genome Sequencing Center for Infectious Disease"/>
            <person name="Wu L."/>
            <person name="Ma J."/>
        </authorList>
    </citation>
    <scope>NUCLEOTIDE SEQUENCE [LARGE SCALE GENOMIC DNA]</scope>
    <source>
        <strain evidence="2">IBRC-M 10906</strain>
    </source>
</reference>
<dbReference type="RefSeq" id="WP_377384614.1">
    <property type="nucleotide sequence ID" value="NZ_JBHSAN010000004.1"/>
</dbReference>
<name>A0ABW5WA47_9PSEU</name>
<keyword evidence="2" id="KW-1185">Reference proteome</keyword>
<dbReference type="Proteomes" id="UP001597478">
    <property type="component" value="Unassembled WGS sequence"/>
</dbReference>
<accession>A0ABW5WA47</accession>
<dbReference type="InterPro" id="IPR023850">
    <property type="entry name" value="MftB"/>
</dbReference>
<gene>
    <name evidence="1" type="primary">mftB</name>
    <name evidence="1" type="ORF">ACFS2C_10645</name>
</gene>